<feature type="region of interest" description="Disordered" evidence="1">
    <location>
        <begin position="22"/>
        <end position="72"/>
    </location>
</feature>
<evidence type="ECO:0000313" key="2">
    <source>
        <dbReference type="EMBL" id="KNC69586.1"/>
    </source>
</evidence>
<dbReference type="AlphaFoldDB" id="A0A0L0EYW5"/>
<feature type="compositionally biased region" description="Polar residues" evidence="1">
    <location>
        <begin position="29"/>
        <end position="54"/>
    </location>
</feature>
<keyword evidence="3" id="KW-1185">Reference proteome</keyword>
<dbReference type="RefSeq" id="XP_014143488.1">
    <property type="nucleotide sequence ID" value="XM_014288013.1"/>
</dbReference>
<feature type="non-terminal residue" evidence="2">
    <location>
        <position position="1"/>
    </location>
</feature>
<organism evidence="2 3">
    <name type="scientific">Sphaeroforma arctica JP610</name>
    <dbReference type="NCBI Taxonomy" id="667725"/>
    <lineage>
        <taxon>Eukaryota</taxon>
        <taxon>Ichthyosporea</taxon>
        <taxon>Ichthyophonida</taxon>
        <taxon>Sphaeroforma</taxon>
    </lineage>
</organism>
<reference evidence="2 3" key="1">
    <citation type="submission" date="2011-02" db="EMBL/GenBank/DDBJ databases">
        <title>The Genome Sequence of Sphaeroforma arctica JP610.</title>
        <authorList>
            <consortium name="The Broad Institute Genome Sequencing Platform"/>
            <person name="Russ C."/>
            <person name="Cuomo C."/>
            <person name="Young S.K."/>
            <person name="Zeng Q."/>
            <person name="Gargeya S."/>
            <person name="Alvarado L."/>
            <person name="Berlin A."/>
            <person name="Chapman S.B."/>
            <person name="Chen Z."/>
            <person name="Freedman E."/>
            <person name="Gellesch M."/>
            <person name="Goldberg J."/>
            <person name="Griggs A."/>
            <person name="Gujja S."/>
            <person name="Heilman E."/>
            <person name="Heiman D."/>
            <person name="Howarth C."/>
            <person name="Mehta T."/>
            <person name="Neiman D."/>
            <person name="Pearson M."/>
            <person name="Roberts A."/>
            <person name="Saif S."/>
            <person name="Shea T."/>
            <person name="Shenoy N."/>
            <person name="Sisk P."/>
            <person name="Stolte C."/>
            <person name="Sykes S."/>
            <person name="White J."/>
            <person name="Yandava C."/>
            <person name="Burger G."/>
            <person name="Gray M.W."/>
            <person name="Holland P.W.H."/>
            <person name="King N."/>
            <person name="Lang F.B.F."/>
            <person name="Roger A.J."/>
            <person name="Ruiz-Trillo I."/>
            <person name="Haas B."/>
            <person name="Nusbaum C."/>
            <person name="Birren B."/>
        </authorList>
    </citation>
    <scope>NUCLEOTIDE SEQUENCE [LARGE SCALE GENOMIC DNA]</scope>
    <source>
        <strain evidence="2 3">JP610</strain>
    </source>
</reference>
<protein>
    <submittedName>
        <fullName evidence="2">Uncharacterized protein</fullName>
    </submittedName>
</protein>
<evidence type="ECO:0000256" key="1">
    <source>
        <dbReference type="SAM" id="MobiDB-lite"/>
    </source>
</evidence>
<dbReference type="EMBL" id="KQ254249">
    <property type="protein sequence ID" value="KNC69586.1"/>
    <property type="molecule type" value="Genomic_DNA"/>
</dbReference>
<dbReference type="GeneID" id="25918407"/>
<sequence>VRVTVAQEAVPQAEAEDGVVAVGDVTHPDTPTRQIHTRASQPGSDTTQANTRSRPTGEFAHPTTAPTTQTNTLPNPVVVQQVNNTNTVGLTSTAATSATLAPPGELCCGRVFVYTHMSLFYHEEWPEVRVSDALWAAVEWRCRLFNELVVVCLTSWLLAV</sequence>
<proteinExistence type="predicted"/>
<gene>
    <name evidence="2" type="ORF">SARC_17903</name>
</gene>
<evidence type="ECO:0000313" key="3">
    <source>
        <dbReference type="Proteomes" id="UP000054560"/>
    </source>
</evidence>
<feature type="compositionally biased region" description="Low complexity" evidence="1">
    <location>
        <begin position="62"/>
        <end position="72"/>
    </location>
</feature>
<name>A0A0L0EYW5_9EUKA</name>
<dbReference type="Proteomes" id="UP000054560">
    <property type="component" value="Unassembled WGS sequence"/>
</dbReference>
<accession>A0A0L0EYW5</accession>